<protein>
    <submittedName>
        <fullName evidence="1">Uncharacterized protein</fullName>
    </submittedName>
</protein>
<evidence type="ECO:0000313" key="2">
    <source>
        <dbReference type="Proteomes" id="UP001177023"/>
    </source>
</evidence>
<comment type="caution">
    <text evidence="1">The sequence shown here is derived from an EMBL/GenBank/DDBJ whole genome shotgun (WGS) entry which is preliminary data.</text>
</comment>
<keyword evidence="2" id="KW-1185">Reference proteome</keyword>
<name>A0AA36G3D8_9BILA</name>
<dbReference type="Proteomes" id="UP001177023">
    <property type="component" value="Unassembled WGS sequence"/>
</dbReference>
<feature type="non-terminal residue" evidence="1">
    <location>
        <position position="195"/>
    </location>
</feature>
<organism evidence="1 2">
    <name type="scientific">Mesorhabditis spiculigera</name>
    <dbReference type="NCBI Taxonomy" id="96644"/>
    <lineage>
        <taxon>Eukaryota</taxon>
        <taxon>Metazoa</taxon>
        <taxon>Ecdysozoa</taxon>
        <taxon>Nematoda</taxon>
        <taxon>Chromadorea</taxon>
        <taxon>Rhabditida</taxon>
        <taxon>Rhabditina</taxon>
        <taxon>Rhabditomorpha</taxon>
        <taxon>Rhabditoidea</taxon>
        <taxon>Rhabditidae</taxon>
        <taxon>Mesorhabditinae</taxon>
        <taxon>Mesorhabditis</taxon>
    </lineage>
</organism>
<dbReference type="EMBL" id="CATQJA010002571">
    <property type="protein sequence ID" value="CAJ0571574.1"/>
    <property type="molecule type" value="Genomic_DNA"/>
</dbReference>
<proteinExistence type="predicted"/>
<evidence type="ECO:0000313" key="1">
    <source>
        <dbReference type="EMBL" id="CAJ0571574.1"/>
    </source>
</evidence>
<sequence>MSRVREHVICGIHLFTFREDVSTNVVMNLYGYQQGGDGAEVYRSIQSGNKTDSYAHLDEVVLINAKKMVATTRLAMTNGRDCAMQRKLLPGMHAIGTRILAQEARSATDFSRWMRIVERSYSWITSKSEQKQFFEERQRGTLNHIPDLIFYNLRASVAMTRGGERAQGKDGVARAQNLRREAGGSQLPTDFGVLR</sequence>
<reference evidence="1" key="1">
    <citation type="submission" date="2023-06" db="EMBL/GenBank/DDBJ databases">
        <authorList>
            <person name="Delattre M."/>
        </authorList>
    </citation>
    <scope>NUCLEOTIDE SEQUENCE</scope>
    <source>
        <strain evidence="1">AF72</strain>
    </source>
</reference>
<gene>
    <name evidence="1" type="ORF">MSPICULIGERA_LOCUS9978</name>
</gene>
<dbReference type="AlphaFoldDB" id="A0AA36G3D8"/>
<accession>A0AA36G3D8</accession>